<feature type="transmembrane region" description="Helical" evidence="2">
    <location>
        <begin position="238"/>
        <end position="257"/>
    </location>
</feature>
<dbReference type="STRING" id="394096.DB31_7339"/>
<dbReference type="OrthoDB" id="5525409at2"/>
<protein>
    <submittedName>
        <fullName evidence="3">Uncharacterized protein</fullName>
    </submittedName>
</protein>
<dbReference type="RefSeq" id="WP_052420010.1">
    <property type="nucleotide sequence ID" value="NZ_JMCB01000006.1"/>
</dbReference>
<feature type="region of interest" description="Disordered" evidence="1">
    <location>
        <begin position="1"/>
        <end position="42"/>
    </location>
</feature>
<keyword evidence="2" id="KW-0472">Membrane</keyword>
<proteinExistence type="predicted"/>
<sequence length="263" mass="26961">MERTRQAPPASSDESEAVSLPSVEGEEAAVSRAERPRVSVPEDLPPLATLVEEVRAPGAGRAEVDALLAGLSQPLPPEHSPRERADLLLSVIGDEVIATYTGSDGGTVRGAAIQALIALGYPYALEVPPEALEAFSREKGALDSLSAGTSGSGFGLVILAAVAQAAYVGYALLAEGLPTFTAGAALAIIFATTLLPALLAMGGQRTGSSGLKKVGTVWLKIVSCLWAAVGLLSLGSLAFALIPLILAALIYCGARFMDSPDER</sequence>
<keyword evidence="2" id="KW-1133">Transmembrane helix</keyword>
<organism evidence="3 4">
    <name type="scientific">Hyalangium minutum</name>
    <dbReference type="NCBI Taxonomy" id="394096"/>
    <lineage>
        <taxon>Bacteria</taxon>
        <taxon>Pseudomonadati</taxon>
        <taxon>Myxococcota</taxon>
        <taxon>Myxococcia</taxon>
        <taxon>Myxococcales</taxon>
        <taxon>Cystobacterineae</taxon>
        <taxon>Archangiaceae</taxon>
        <taxon>Hyalangium</taxon>
    </lineage>
</organism>
<evidence type="ECO:0000313" key="4">
    <source>
        <dbReference type="Proteomes" id="UP000028725"/>
    </source>
</evidence>
<accession>A0A085WK89</accession>
<name>A0A085WK89_9BACT</name>
<dbReference type="AlphaFoldDB" id="A0A085WK89"/>
<dbReference type="EMBL" id="JMCB01000006">
    <property type="protein sequence ID" value="KFE68102.1"/>
    <property type="molecule type" value="Genomic_DNA"/>
</dbReference>
<keyword evidence="2" id="KW-0812">Transmembrane</keyword>
<evidence type="ECO:0000256" key="2">
    <source>
        <dbReference type="SAM" id="Phobius"/>
    </source>
</evidence>
<dbReference type="Proteomes" id="UP000028725">
    <property type="component" value="Unassembled WGS sequence"/>
</dbReference>
<comment type="caution">
    <text evidence="3">The sequence shown here is derived from an EMBL/GenBank/DDBJ whole genome shotgun (WGS) entry which is preliminary data.</text>
</comment>
<dbReference type="PATRIC" id="fig|394096.3.peg.3380"/>
<gene>
    <name evidence="3" type="ORF">DB31_7339</name>
</gene>
<evidence type="ECO:0000256" key="1">
    <source>
        <dbReference type="SAM" id="MobiDB-lite"/>
    </source>
</evidence>
<evidence type="ECO:0000313" key="3">
    <source>
        <dbReference type="EMBL" id="KFE68102.1"/>
    </source>
</evidence>
<reference evidence="3 4" key="1">
    <citation type="submission" date="2014-04" db="EMBL/GenBank/DDBJ databases">
        <title>Genome assembly of Hyalangium minutum DSM 14724.</title>
        <authorList>
            <person name="Sharma G."/>
            <person name="Subramanian S."/>
        </authorList>
    </citation>
    <scope>NUCLEOTIDE SEQUENCE [LARGE SCALE GENOMIC DNA]</scope>
    <source>
        <strain evidence="3 4">DSM 14724</strain>
    </source>
</reference>
<keyword evidence="4" id="KW-1185">Reference proteome</keyword>
<feature type="transmembrane region" description="Helical" evidence="2">
    <location>
        <begin position="179"/>
        <end position="202"/>
    </location>
</feature>
<feature type="transmembrane region" description="Helical" evidence="2">
    <location>
        <begin position="154"/>
        <end position="173"/>
    </location>
</feature>